<dbReference type="RefSeq" id="WP_136077595.1">
    <property type="nucleotide sequence ID" value="NZ_CAAHFG010000001.1"/>
</dbReference>
<dbReference type="SUPFAM" id="SSF51735">
    <property type="entry name" value="NAD(P)-binding Rossmann-fold domains"/>
    <property type="match status" value="1"/>
</dbReference>
<reference evidence="3 4" key="1">
    <citation type="submission" date="2019-04" db="EMBL/GenBank/DDBJ databases">
        <authorList>
            <person name="Van Vliet M D."/>
        </authorList>
    </citation>
    <scope>NUCLEOTIDE SEQUENCE [LARGE SCALE GENOMIC DNA]</scope>
    <source>
        <strain evidence="3 4">F1</strain>
    </source>
</reference>
<dbReference type="Pfam" id="PF01408">
    <property type="entry name" value="GFO_IDH_MocA"/>
    <property type="match status" value="1"/>
</dbReference>
<dbReference type="EMBL" id="CAAHFG010000001">
    <property type="protein sequence ID" value="VGO11880.1"/>
    <property type="molecule type" value="Genomic_DNA"/>
</dbReference>
<feature type="domain" description="Gfo/Idh/MocA-like oxidoreductase N-terminal" evidence="1">
    <location>
        <begin position="2"/>
        <end position="126"/>
    </location>
</feature>
<proteinExistence type="predicted"/>
<evidence type="ECO:0000313" key="3">
    <source>
        <dbReference type="EMBL" id="VGO11880.1"/>
    </source>
</evidence>
<evidence type="ECO:0000313" key="4">
    <source>
        <dbReference type="Proteomes" id="UP000366872"/>
    </source>
</evidence>
<evidence type="ECO:0000259" key="1">
    <source>
        <dbReference type="Pfam" id="PF01408"/>
    </source>
</evidence>
<dbReference type="GO" id="GO:0000166">
    <property type="term" value="F:nucleotide binding"/>
    <property type="evidence" value="ECO:0007669"/>
    <property type="project" value="InterPro"/>
</dbReference>
<dbReference type="PANTHER" id="PTHR43377">
    <property type="entry name" value="BILIVERDIN REDUCTASE A"/>
    <property type="match status" value="1"/>
</dbReference>
<dbReference type="InterPro" id="IPR051450">
    <property type="entry name" value="Gfo/Idh/MocA_Oxidoreductases"/>
</dbReference>
<dbReference type="PANTHER" id="PTHR43377:SF1">
    <property type="entry name" value="BILIVERDIN REDUCTASE A"/>
    <property type="match status" value="1"/>
</dbReference>
<name>A0A6C2TW39_PONDE</name>
<dbReference type="InterPro" id="IPR000683">
    <property type="entry name" value="Gfo/Idh/MocA-like_OxRdtase_N"/>
</dbReference>
<dbReference type="SUPFAM" id="SSF55347">
    <property type="entry name" value="Glyceraldehyde-3-phosphate dehydrogenase-like, C-terminal domain"/>
    <property type="match status" value="1"/>
</dbReference>
<organism evidence="3 4">
    <name type="scientific">Pontiella desulfatans</name>
    <dbReference type="NCBI Taxonomy" id="2750659"/>
    <lineage>
        <taxon>Bacteria</taxon>
        <taxon>Pseudomonadati</taxon>
        <taxon>Kiritimatiellota</taxon>
        <taxon>Kiritimatiellia</taxon>
        <taxon>Kiritimatiellales</taxon>
        <taxon>Pontiellaceae</taxon>
        <taxon>Pontiella</taxon>
    </lineage>
</organism>
<feature type="domain" description="GFO/IDH/MocA-like oxidoreductase" evidence="2">
    <location>
        <begin position="137"/>
        <end position="256"/>
    </location>
</feature>
<gene>
    <name evidence="3" type="primary">afr_1</name>
    <name evidence="3" type="ORF">PDESU_00428</name>
</gene>
<dbReference type="Proteomes" id="UP000366872">
    <property type="component" value="Unassembled WGS sequence"/>
</dbReference>
<dbReference type="Pfam" id="PF22725">
    <property type="entry name" value="GFO_IDH_MocA_C3"/>
    <property type="match status" value="1"/>
</dbReference>
<dbReference type="InterPro" id="IPR036291">
    <property type="entry name" value="NAD(P)-bd_dom_sf"/>
</dbReference>
<dbReference type="AlphaFoldDB" id="A0A6C2TW39"/>
<evidence type="ECO:0000259" key="2">
    <source>
        <dbReference type="Pfam" id="PF22725"/>
    </source>
</evidence>
<sequence length="321" mass="34543">MIRVGIIGMGFMGGVHFRNWQALDDAQVVAVCDANPITAKKGNIETGSDELNLERVAIFTDVADMLASTELDAVSVALPTHLHKALSIQCLEAGVHVLCEKPMALSVEDCDAMIAAAHSAGKQLMIAQCIRFWPEYAWVKQAVGSGDYGQVLAADFSRLTYAPGWDADSWYSDPSKSGGIALDLHIHDLDFIQYLFGSPAGIRSSVVRFGNGVPGHVATQLDYQNNSAVSATASWMMPEPFGFGMSFRIVFEKAAVSFDGTSLKVCPSAGETFVAEVAEGDGYKAEIEYFAALLSGETNEIKITPEQARESVRMALETTSK</sequence>
<dbReference type="Gene3D" id="3.40.50.720">
    <property type="entry name" value="NAD(P)-binding Rossmann-like Domain"/>
    <property type="match status" value="1"/>
</dbReference>
<accession>A0A6C2TW39</accession>
<protein>
    <submittedName>
        <fullName evidence="3">1,5-anhydro-D-fructose reductase</fullName>
    </submittedName>
</protein>
<keyword evidence="4" id="KW-1185">Reference proteome</keyword>
<dbReference type="Gene3D" id="3.30.360.10">
    <property type="entry name" value="Dihydrodipicolinate Reductase, domain 2"/>
    <property type="match status" value="1"/>
</dbReference>
<dbReference type="InterPro" id="IPR055170">
    <property type="entry name" value="GFO_IDH_MocA-like_dom"/>
</dbReference>